<dbReference type="AlphaFoldDB" id="A0A835YEZ1"/>
<evidence type="ECO:0000256" key="5">
    <source>
        <dbReference type="SAM" id="Phobius"/>
    </source>
</evidence>
<dbReference type="Gene3D" id="1.20.120.550">
    <property type="entry name" value="Membrane associated eicosanoid/glutathione metabolism-like domain"/>
    <property type="match status" value="1"/>
</dbReference>
<keyword evidence="3 5" id="KW-1133">Transmembrane helix</keyword>
<dbReference type="InterPro" id="IPR023352">
    <property type="entry name" value="MAPEG-like_dom_sf"/>
</dbReference>
<dbReference type="SUPFAM" id="SSF161084">
    <property type="entry name" value="MAPEG domain-like"/>
    <property type="match status" value="1"/>
</dbReference>
<keyword evidence="8" id="KW-1185">Reference proteome</keyword>
<protein>
    <submittedName>
        <fullName evidence="7">Uncharacterized protein</fullName>
    </submittedName>
</protein>
<dbReference type="OrthoDB" id="540503at2759"/>
<evidence type="ECO:0000256" key="3">
    <source>
        <dbReference type="ARBA" id="ARBA00022989"/>
    </source>
</evidence>
<sequence length="417" mass="45380">MRAPSLLFLVVLLVVYATQKAEAVDKVRCRNADFCSTGKLQHYVGPLDSAEQTKQAFELTAWKKELVVFAETRLEPAAHTLDRYRRAGYGHIIPVMPTLRDCTRLARVFEAHPSVLAAAANPPPGEEPYTSSRGNITCGFYRTEDASGNQYGSGFEYLAHNVGRTAWWRKWFTAARAVSLGYNVMSVDADTLPLGDWYGMVKAPPASDYAVISQAEYYDNINGGFTYIQNTAPGGPASYLLYELMQRAAQASTFFLSPGRRRRSGRAYAVRMALSAPYTCATAGGLSVIYALLQTRVGFYRLDTGCLFGTKQTDGKADDEKLTALSRAGGNFQEYVPTALMLLLLMETATPVSSKTLAAYGGALAAARVALAVAHSNTYNRNLPNLVLLRIGGFWTTIGLIVGAGAYVGFKGFKALQ</sequence>
<dbReference type="InterPro" id="IPR001129">
    <property type="entry name" value="Membr-assoc_MAPEG"/>
</dbReference>
<organism evidence="7 8">
    <name type="scientific">Edaphochlamys debaryana</name>
    <dbReference type="NCBI Taxonomy" id="47281"/>
    <lineage>
        <taxon>Eukaryota</taxon>
        <taxon>Viridiplantae</taxon>
        <taxon>Chlorophyta</taxon>
        <taxon>core chlorophytes</taxon>
        <taxon>Chlorophyceae</taxon>
        <taxon>CS clade</taxon>
        <taxon>Chlamydomonadales</taxon>
        <taxon>Chlamydomonadales incertae sedis</taxon>
        <taxon>Edaphochlamys</taxon>
    </lineage>
</organism>
<evidence type="ECO:0000313" key="8">
    <source>
        <dbReference type="Proteomes" id="UP000612055"/>
    </source>
</evidence>
<dbReference type="EMBL" id="JAEHOE010000004">
    <property type="protein sequence ID" value="KAG2500467.1"/>
    <property type="molecule type" value="Genomic_DNA"/>
</dbReference>
<keyword evidence="2 5" id="KW-0812">Transmembrane</keyword>
<proteinExistence type="predicted"/>
<feature type="signal peptide" evidence="6">
    <location>
        <begin position="1"/>
        <end position="23"/>
    </location>
</feature>
<keyword evidence="4 5" id="KW-0472">Membrane</keyword>
<feature type="transmembrane region" description="Helical" evidence="5">
    <location>
        <begin position="387"/>
        <end position="410"/>
    </location>
</feature>
<name>A0A835YEZ1_9CHLO</name>
<reference evidence="7" key="1">
    <citation type="journal article" date="2020" name="bioRxiv">
        <title>Comparative genomics of Chlamydomonas.</title>
        <authorList>
            <person name="Craig R.J."/>
            <person name="Hasan A.R."/>
            <person name="Ness R.W."/>
            <person name="Keightley P.D."/>
        </authorList>
    </citation>
    <scope>NUCLEOTIDE SEQUENCE</scope>
    <source>
        <strain evidence="7">CCAP 11/70</strain>
    </source>
</reference>
<evidence type="ECO:0000256" key="6">
    <source>
        <dbReference type="SAM" id="SignalP"/>
    </source>
</evidence>
<comment type="caution">
    <text evidence="7">The sequence shown here is derived from an EMBL/GenBank/DDBJ whole genome shotgun (WGS) entry which is preliminary data.</text>
</comment>
<dbReference type="Proteomes" id="UP000612055">
    <property type="component" value="Unassembled WGS sequence"/>
</dbReference>
<accession>A0A835YEZ1</accession>
<evidence type="ECO:0000313" key="7">
    <source>
        <dbReference type="EMBL" id="KAG2500467.1"/>
    </source>
</evidence>
<evidence type="ECO:0000256" key="4">
    <source>
        <dbReference type="ARBA" id="ARBA00023136"/>
    </source>
</evidence>
<evidence type="ECO:0000256" key="2">
    <source>
        <dbReference type="ARBA" id="ARBA00022692"/>
    </source>
</evidence>
<feature type="chain" id="PRO_5032320523" evidence="6">
    <location>
        <begin position="24"/>
        <end position="417"/>
    </location>
</feature>
<comment type="subcellular location">
    <subcellularLocation>
        <location evidence="1">Membrane</location>
    </subcellularLocation>
</comment>
<dbReference type="Pfam" id="PF01124">
    <property type="entry name" value="MAPEG"/>
    <property type="match status" value="1"/>
</dbReference>
<dbReference type="GO" id="GO:0016020">
    <property type="term" value="C:membrane"/>
    <property type="evidence" value="ECO:0007669"/>
    <property type="project" value="UniProtKB-SubCell"/>
</dbReference>
<evidence type="ECO:0000256" key="1">
    <source>
        <dbReference type="ARBA" id="ARBA00004370"/>
    </source>
</evidence>
<keyword evidence="6" id="KW-0732">Signal</keyword>
<gene>
    <name evidence="7" type="ORF">HYH03_002034</name>
</gene>